<keyword evidence="3" id="KW-1185">Reference proteome</keyword>
<dbReference type="InterPro" id="IPR003594">
    <property type="entry name" value="HATPase_dom"/>
</dbReference>
<keyword evidence="2" id="KW-0723">Serine/threonine-protein kinase</keyword>
<evidence type="ECO:0000313" key="2">
    <source>
        <dbReference type="EMBL" id="PRH76871.1"/>
    </source>
</evidence>
<dbReference type="PANTHER" id="PTHR35801:SF1">
    <property type="entry name" value="PHOSPHOSERINE PHOSPHATASE RSBX"/>
    <property type="match status" value="1"/>
</dbReference>
<dbReference type="InterPro" id="IPR001932">
    <property type="entry name" value="PPM-type_phosphatase-like_dom"/>
</dbReference>
<dbReference type="CDD" id="cd16934">
    <property type="entry name" value="HATPase_RsbT-like"/>
    <property type="match status" value="1"/>
</dbReference>
<dbReference type="EMBL" id="PVLV01000412">
    <property type="protein sequence ID" value="PRH76871.1"/>
    <property type="molecule type" value="Genomic_DNA"/>
</dbReference>
<dbReference type="SUPFAM" id="SSF55874">
    <property type="entry name" value="ATPase domain of HSP90 chaperone/DNA topoisomerase II/histidine kinase"/>
    <property type="match status" value="1"/>
</dbReference>
<proteinExistence type="predicted"/>
<dbReference type="GO" id="GO:0004674">
    <property type="term" value="F:protein serine/threonine kinase activity"/>
    <property type="evidence" value="ECO:0007669"/>
    <property type="project" value="UniProtKB-KW"/>
</dbReference>
<keyword evidence="2" id="KW-0418">Kinase</keyword>
<dbReference type="Gene3D" id="3.30.565.10">
    <property type="entry name" value="Histidine kinase-like ATPase, C-terminal domain"/>
    <property type="match status" value="1"/>
</dbReference>
<dbReference type="SMART" id="SM00331">
    <property type="entry name" value="PP2C_SIG"/>
    <property type="match status" value="1"/>
</dbReference>
<keyword evidence="2" id="KW-0808">Transferase</keyword>
<dbReference type="Pfam" id="PF13581">
    <property type="entry name" value="HATPase_c_2"/>
    <property type="match status" value="1"/>
</dbReference>
<feature type="domain" description="PPM-type phosphatase" evidence="1">
    <location>
        <begin position="174"/>
        <end position="355"/>
    </location>
</feature>
<dbReference type="Proteomes" id="UP000239322">
    <property type="component" value="Unassembled WGS sequence"/>
</dbReference>
<dbReference type="SUPFAM" id="SSF81606">
    <property type="entry name" value="PP2C-like"/>
    <property type="match status" value="1"/>
</dbReference>
<organism evidence="2 3">
    <name type="scientific">Streptomyces solincola</name>
    <dbReference type="NCBI Taxonomy" id="2100817"/>
    <lineage>
        <taxon>Bacteria</taxon>
        <taxon>Bacillati</taxon>
        <taxon>Actinomycetota</taxon>
        <taxon>Actinomycetes</taxon>
        <taxon>Kitasatosporales</taxon>
        <taxon>Streptomycetaceae</taxon>
        <taxon>Streptomyces</taxon>
    </lineage>
</organism>
<name>A0A2S9PR45_9ACTN</name>
<dbReference type="InterPro" id="IPR039248">
    <property type="entry name" value="Ptase_RsbX"/>
</dbReference>
<dbReference type="Gene3D" id="3.60.40.10">
    <property type="entry name" value="PPM-type phosphatase domain"/>
    <property type="match status" value="1"/>
</dbReference>
<sequence>MSAPVLTEAEHITWLRVDVGLAMSARREAARLAKRIGLGADRVSAVEIAVTEAATNLQKHAVDGALALRVTRSGAHAAVEFVATDTGPGIPHLPSALADGTSSTGTLGVGLGAIARLADVFDIHTLPGRGTTVMAQFWAGAEARREEPAGIDAGGLTRPIGGEELCGDTWALRSAHAPGTAPADGGAASGAGPVLAMMCDGLGHGPQAARAGEVAREAFRGTRHTRPQQVLQDLHRALKGTRGAAIAVARLDFAAGSVEFSGVGNVSGFLVEDGRRNSLLSVPGIVGHHMPHLRTFTAAAGPGSAFVTHSDGLSDRWSPESFPGLFVRRSTVVSAQILREAGGRRDDIGILVVKATRA</sequence>
<dbReference type="InterPro" id="IPR036457">
    <property type="entry name" value="PPM-type-like_dom_sf"/>
</dbReference>
<comment type="caution">
    <text evidence="2">The sequence shown here is derived from an EMBL/GenBank/DDBJ whole genome shotgun (WGS) entry which is preliminary data.</text>
</comment>
<gene>
    <name evidence="2" type="ORF">C6N75_23330</name>
</gene>
<dbReference type="PANTHER" id="PTHR35801">
    <property type="entry name" value="PHOSPHOSERINE PHOSPHATASE RSBX"/>
    <property type="match status" value="1"/>
</dbReference>
<evidence type="ECO:0000313" key="3">
    <source>
        <dbReference type="Proteomes" id="UP000239322"/>
    </source>
</evidence>
<protein>
    <submittedName>
        <fullName evidence="2">Serine/threonine protein kinase</fullName>
    </submittedName>
</protein>
<dbReference type="OrthoDB" id="479131at2"/>
<dbReference type="InterPro" id="IPR036890">
    <property type="entry name" value="HATPase_C_sf"/>
</dbReference>
<accession>A0A2S9PR45</accession>
<evidence type="ECO:0000259" key="1">
    <source>
        <dbReference type="SMART" id="SM00331"/>
    </source>
</evidence>
<reference evidence="2 3" key="1">
    <citation type="submission" date="2018-03" db="EMBL/GenBank/DDBJ databases">
        <title>Novel Streptomyces sp. from soil.</title>
        <authorList>
            <person name="Tan G.Y.A."/>
            <person name="Lee Z.Y."/>
        </authorList>
    </citation>
    <scope>NUCLEOTIDE SEQUENCE [LARGE SCALE GENOMIC DNA]</scope>
    <source>
        <strain evidence="2 3">ST5x</strain>
    </source>
</reference>
<dbReference type="AlphaFoldDB" id="A0A2S9PR45"/>
<dbReference type="Pfam" id="PF07228">
    <property type="entry name" value="SpoIIE"/>
    <property type="match status" value="1"/>
</dbReference>